<feature type="region of interest" description="Disordered" evidence="2">
    <location>
        <begin position="269"/>
        <end position="300"/>
    </location>
</feature>
<dbReference type="InterPro" id="IPR026163">
    <property type="entry name" value="Nckap5l"/>
</dbReference>
<keyword evidence="1" id="KW-0175">Coiled coil</keyword>
<feature type="region of interest" description="Disordered" evidence="2">
    <location>
        <begin position="146"/>
        <end position="168"/>
    </location>
</feature>
<feature type="compositionally biased region" description="Polar residues" evidence="2">
    <location>
        <begin position="149"/>
        <end position="165"/>
    </location>
</feature>
<evidence type="ECO:0000256" key="2">
    <source>
        <dbReference type="SAM" id="MobiDB-lite"/>
    </source>
</evidence>
<dbReference type="PANTHER" id="PTHR21740">
    <property type="entry name" value="NCK-ASSOCIATED PROTEIN 5"/>
    <property type="match status" value="1"/>
</dbReference>
<feature type="non-terminal residue" evidence="3">
    <location>
        <position position="1"/>
    </location>
</feature>
<feature type="compositionally biased region" description="Low complexity" evidence="2">
    <location>
        <begin position="369"/>
        <end position="386"/>
    </location>
</feature>
<dbReference type="EMBL" id="JBFDAA010000005">
    <property type="protein sequence ID" value="KAL1132112.1"/>
    <property type="molecule type" value="Genomic_DNA"/>
</dbReference>
<accession>A0ABD0YZP2</accession>
<gene>
    <name evidence="3" type="ORF">AAG570_010070</name>
</gene>
<feature type="region of interest" description="Disordered" evidence="2">
    <location>
        <begin position="478"/>
        <end position="520"/>
    </location>
</feature>
<sequence length="575" mass="63281">GSSEEKLAERLHVVEEENQRLIREREQCENCLDQVAHQVVKALLAQKGLREEVCTLRERVKELETQNRALSTLLLQQFPKQQKLEPNNTSLEVCVRPVSCDDTKLRWADSLLWVPVHRPRSLNLDTQNPVSPKGLLLESGECHKDEGYSTMSSEAQGESGNSTGTCGPLERLQEESTALFLDTTHHSRRLSTRAMLRSASDSQLVPYGGGGGSNSQWCQHNGHEETTSIGGGGSAEWWDSDCLSSITESGPELEDLWCPVMDSHTYSLISPGGDSWSSRATSSATMSDHSDSPPATSSAVGTHFTRDFYRLVKFESTKSLASTSSRSQKGGGGEQALQSVLHFIVEQQQYCRKEVETGGSSDSLQNTDSGVVSKSSDMSSSEETVASRGLLTVPEEDEEHSVASGGATALSITQLNICHQVIEELNKMTRDDDSEASPHCENVNDEACCPTGWVHVEKDIDFNDPKARANLLDVMMSSRSSSSCSGSSESSEDHGDYQHLHRIHRSRRHKKASREGAGALRRHGIQRVSIVGREDLFLRYGAKEKEAIASFDFLDELTSASSRESTTHRPRETLQ</sequence>
<evidence type="ECO:0000313" key="4">
    <source>
        <dbReference type="Proteomes" id="UP001558652"/>
    </source>
</evidence>
<protein>
    <recommendedName>
        <fullName evidence="5">Nck-associated protein 5</fullName>
    </recommendedName>
</protein>
<name>A0ABD0YZP2_9HEMI</name>
<evidence type="ECO:0000313" key="3">
    <source>
        <dbReference type="EMBL" id="KAL1132112.1"/>
    </source>
</evidence>
<organism evidence="3 4">
    <name type="scientific">Ranatra chinensis</name>
    <dbReference type="NCBI Taxonomy" id="642074"/>
    <lineage>
        <taxon>Eukaryota</taxon>
        <taxon>Metazoa</taxon>
        <taxon>Ecdysozoa</taxon>
        <taxon>Arthropoda</taxon>
        <taxon>Hexapoda</taxon>
        <taxon>Insecta</taxon>
        <taxon>Pterygota</taxon>
        <taxon>Neoptera</taxon>
        <taxon>Paraneoptera</taxon>
        <taxon>Hemiptera</taxon>
        <taxon>Heteroptera</taxon>
        <taxon>Panheteroptera</taxon>
        <taxon>Nepomorpha</taxon>
        <taxon>Nepidae</taxon>
        <taxon>Ranatrinae</taxon>
        <taxon>Ranatra</taxon>
    </lineage>
</organism>
<evidence type="ECO:0008006" key="5">
    <source>
        <dbReference type="Google" id="ProtNLM"/>
    </source>
</evidence>
<dbReference type="Proteomes" id="UP001558652">
    <property type="component" value="Unassembled WGS sequence"/>
</dbReference>
<dbReference type="PANTHER" id="PTHR21740:SF8">
    <property type="entry name" value="NCK-ASSOCIATED PROTEIN 5"/>
    <property type="match status" value="1"/>
</dbReference>
<feature type="region of interest" description="Disordered" evidence="2">
    <location>
        <begin position="354"/>
        <end position="386"/>
    </location>
</feature>
<feature type="compositionally biased region" description="Low complexity" evidence="2">
    <location>
        <begin position="478"/>
        <end position="489"/>
    </location>
</feature>
<dbReference type="AlphaFoldDB" id="A0ABD0YZP2"/>
<proteinExistence type="predicted"/>
<feature type="compositionally biased region" description="Polar residues" evidence="2">
    <location>
        <begin position="358"/>
        <end position="368"/>
    </location>
</feature>
<feature type="compositionally biased region" description="Polar residues" evidence="2">
    <location>
        <begin position="275"/>
        <end position="300"/>
    </location>
</feature>
<feature type="coiled-coil region" evidence="1">
    <location>
        <begin position="4"/>
        <end position="34"/>
    </location>
</feature>
<comment type="caution">
    <text evidence="3">The sequence shown here is derived from an EMBL/GenBank/DDBJ whole genome shotgun (WGS) entry which is preliminary data.</text>
</comment>
<feature type="compositionally biased region" description="Basic residues" evidence="2">
    <location>
        <begin position="500"/>
        <end position="512"/>
    </location>
</feature>
<keyword evidence="4" id="KW-1185">Reference proteome</keyword>
<evidence type="ECO:0000256" key="1">
    <source>
        <dbReference type="SAM" id="Coils"/>
    </source>
</evidence>
<reference evidence="3 4" key="1">
    <citation type="submission" date="2024-07" db="EMBL/GenBank/DDBJ databases">
        <title>Chromosome-level genome assembly of the water stick insect Ranatra chinensis (Heteroptera: Nepidae).</title>
        <authorList>
            <person name="Liu X."/>
        </authorList>
    </citation>
    <scope>NUCLEOTIDE SEQUENCE [LARGE SCALE GENOMIC DNA]</scope>
    <source>
        <strain evidence="3">Cailab_2021Rc</strain>
        <tissue evidence="3">Muscle</tissue>
    </source>
</reference>